<dbReference type="InterPro" id="IPR001387">
    <property type="entry name" value="Cro/C1-type_HTH"/>
</dbReference>
<proteinExistence type="predicted"/>
<reference evidence="2 3" key="1">
    <citation type="submission" date="2017-03" db="EMBL/GenBank/DDBJ databases">
        <title>Draft genome sequence of Streptomyces scabrisporus NF3, endophyte isolated from Amphipterygium adstringens.</title>
        <authorList>
            <person name="Vazquez M."/>
            <person name="Ceapa C.D."/>
            <person name="Rodriguez Luna D."/>
            <person name="Sanchez Esquivel S."/>
        </authorList>
    </citation>
    <scope>NUCLEOTIDE SEQUENCE [LARGE SCALE GENOMIC DNA]</scope>
    <source>
        <strain evidence="2 3">NF3</strain>
    </source>
</reference>
<dbReference type="Gene3D" id="1.10.260.40">
    <property type="entry name" value="lambda repressor-like DNA-binding domains"/>
    <property type="match status" value="1"/>
</dbReference>
<protein>
    <recommendedName>
        <fullName evidence="1">HTH cro/C1-type domain-containing protein</fullName>
    </recommendedName>
</protein>
<dbReference type="Proteomes" id="UP000190037">
    <property type="component" value="Unassembled WGS sequence"/>
</dbReference>
<dbReference type="CDD" id="cd00093">
    <property type="entry name" value="HTH_XRE"/>
    <property type="match status" value="1"/>
</dbReference>
<dbReference type="InterPro" id="IPR010982">
    <property type="entry name" value="Lambda_DNA-bd_dom_sf"/>
</dbReference>
<dbReference type="RefSeq" id="WP_078977504.1">
    <property type="nucleotide sequence ID" value="NZ_MWQN01000001.1"/>
</dbReference>
<evidence type="ECO:0000313" key="2">
    <source>
        <dbReference type="EMBL" id="OPC83208.1"/>
    </source>
</evidence>
<comment type="caution">
    <text evidence="2">The sequence shown here is derived from an EMBL/GenBank/DDBJ whole genome shotgun (WGS) entry which is preliminary data.</text>
</comment>
<gene>
    <name evidence="2" type="ORF">B4N89_21725</name>
</gene>
<evidence type="ECO:0000259" key="1">
    <source>
        <dbReference type="PROSITE" id="PS50943"/>
    </source>
</evidence>
<keyword evidence="3" id="KW-1185">Reference proteome</keyword>
<feature type="domain" description="HTH cro/C1-type" evidence="1">
    <location>
        <begin position="19"/>
        <end position="78"/>
    </location>
</feature>
<sequence length="177" mass="18709">MGTRVVEIGPTGVMVAHNVERLRVAAGLSQRALAERLTDLGRPTAFTAISKIERAERRVDTDDLVALAVALSVAPTTLLLPPVADGSPTRVTGGGSVTTAEAWEWADGKRPLVRLPEVDGGALAHARRARPLGRRADHLVTGAADTDAGDRPDPLAHLTKQELLALLDNLTEVLRNG</sequence>
<accession>A0A1T3P299</accession>
<dbReference type="Pfam" id="PF01381">
    <property type="entry name" value="HTH_3"/>
    <property type="match status" value="1"/>
</dbReference>
<dbReference type="SMART" id="SM00530">
    <property type="entry name" value="HTH_XRE"/>
    <property type="match status" value="1"/>
</dbReference>
<dbReference type="OrthoDB" id="4545613at2"/>
<organism evidence="2 3">
    <name type="scientific">Embleya scabrispora</name>
    <dbReference type="NCBI Taxonomy" id="159449"/>
    <lineage>
        <taxon>Bacteria</taxon>
        <taxon>Bacillati</taxon>
        <taxon>Actinomycetota</taxon>
        <taxon>Actinomycetes</taxon>
        <taxon>Kitasatosporales</taxon>
        <taxon>Streptomycetaceae</taxon>
        <taxon>Embleya</taxon>
    </lineage>
</organism>
<dbReference type="PROSITE" id="PS50943">
    <property type="entry name" value="HTH_CROC1"/>
    <property type="match status" value="1"/>
</dbReference>
<dbReference type="SUPFAM" id="SSF47413">
    <property type="entry name" value="lambda repressor-like DNA-binding domains"/>
    <property type="match status" value="1"/>
</dbReference>
<dbReference type="AlphaFoldDB" id="A0A1T3P299"/>
<name>A0A1T3P299_9ACTN</name>
<dbReference type="EMBL" id="MWQN01000001">
    <property type="protein sequence ID" value="OPC83208.1"/>
    <property type="molecule type" value="Genomic_DNA"/>
</dbReference>
<dbReference type="GO" id="GO:0003677">
    <property type="term" value="F:DNA binding"/>
    <property type="evidence" value="ECO:0007669"/>
    <property type="project" value="InterPro"/>
</dbReference>
<evidence type="ECO:0000313" key="3">
    <source>
        <dbReference type="Proteomes" id="UP000190037"/>
    </source>
</evidence>